<keyword evidence="3" id="KW-1185">Reference proteome</keyword>
<keyword evidence="1" id="KW-0472">Membrane</keyword>
<proteinExistence type="predicted"/>
<name>A0A9K3GFT8_9EUKA</name>
<feature type="transmembrane region" description="Helical" evidence="1">
    <location>
        <begin position="12"/>
        <end position="34"/>
    </location>
</feature>
<accession>A0A9K3GFT8</accession>
<evidence type="ECO:0000313" key="2">
    <source>
        <dbReference type="EMBL" id="GIQ81132.1"/>
    </source>
</evidence>
<dbReference type="AlphaFoldDB" id="A0A9K3GFT8"/>
<evidence type="ECO:0000313" key="3">
    <source>
        <dbReference type="Proteomes" id="UP000265618"/>
    </source>
</evidence>
<feature type="transmembrane region" description="Helical" evidence="1">
    <location>
        <begin position="96"/>
        <end position="116"/>
    </location>
</feature>
<reference evidence="2 3" key="1">
    <citation type="journal article" date="2018" name="PLoS ONE">
        <title>The draft genome of Kipferlia bialata reveals reductive genome evolution in fornicate parasites.</title>
        <authorList>
            <person name="Tanifuji G."/>
            <person name="Takabayashi S."/>
            <person name="Kume K."/>
            <person name="Takagi M."/>
            <person name="Nakayama T."/>
            <person name="Kamikawa R."/>
            <person name="Inagaki Y."/>
            <person name="Hashimoto T."/>
        </authorList>
    </citation>
    <scope>NUCLEOTIDE SEQUENCE [LARGE SCALE GENOMIC DNA]</scope>
    <source>
        <strain evidence="2">NY0173</strain>
    </source>
</reference>
<keyword evidence="1" id="KW-1133">Transmembrane helix</keyword>
<evidence type="ECO:0000256" key="1">
    <source>
        <dbReference type="SAM" id="Phobius"/>
    </source>
</evidence>
<dbReference type="EMBL" id="BDIP01000314">
    <property type="protein sequence ID" value="GIQ81132.1"/>
    <property type="molecule type" value="Genomic_DNA"/>
</dbReference>
<comment type="caution">
    <text evidence="2">The sequence shown here is derived from an EMBL/GenBank/DDBJ whole genome shotgun (WGS) entry which is preliminary data.</text>
</comment>
<organism evidence="2 3">
    <name type="scientific">Kipferlia bialata</name>
    <dbReference type="NCBI Taxonomy" id="797122"/>
    <lineage>
        <taxon>Eukaryota</taxon>
        <taxon>Metamonada</taxon>
        <taxon>Carpediemonas-like organisms</taxon>
        <taxon>Kipferlia</taxon>
    </lineage>
</organism>
<dbReference type="Proteomes" id="UP000265618">
    <property type="component" value="Unassembled WGS sequence"/>
</dbReference>
<keyword evidence="1" id="KW-0812">Transmembrane</keyword>
<sequence length="213" mass="23996">MPGCHHIPHRPHFTLAVCLHPLVPYVNVAILLVLCYLPDLEGFIVGPLTVTPEYPQGQVVGAYYWVTHGLCNNLIEAAIVFGISYLITNHNIRTSAILAGVFFSHWTLDCICMPWTDHYAPLLPLFFSSINPLDPSVPTQTFWDKFFHDDLVGCHLYKDPTVSQICELLGFIGLPCALVWYYLFHKPKHYVRPGDAELKERLTSTYQAGTGVV</sequence>
<feature type="transmembrane region" description="Helical" evidence="1">
    <location>
        <begin position="162"/>
        <end position="183"/>
    </location>
</feature>
<feature type="transmembrane region" description="Helical" evidence="1">
    <location>
        <begin position="62"/>
        <end position="87"/>
    </location>
</feature>
<protein>
    <submittedName>
        <fullName evidence="2">Uncharacterized protein</fullName>
    </submittedName>
</protein>
<gene>
    <name evidence="2" type="ORF">KIPB_002041</name>
</gene>